<feature type="signal peptide" evidence="8">
    <location>
        <begin position="1"/>
        <end position="19"/>
    </location>
</feature>
<dbReference type="Pfam" id="PF03734">
    <property type="entry name" value="YkuD"/>
    <property type="match status" value="1"/>
</dbReference>
<dbReference type="EMBL" id="CP060717">
    <property type="protein sequence ID" value="QNN64351.1"/>
    <property type="molecule type" value="Genomic_DNA"/>
</dbReference>
<dbReference type="GO" id="GO:0005576">
    <property type="term" value="C:extracellular region"/>
    <property type="evidence" value="ECO:0007669"/>
    <property type="project" value="TreeGrafter"/>
</dbReference>
<dbReference type="CDD" id="cd16913">
    <property type="entry name" value="YkuD_like"/>
    <property type="match status" value="1"/>
</dbReference>
<keyword evidence="8" id="KW-0732">Signal</keyword>
<feature type="chain" id="PRO_5028924026" evidence="8">
    <location>
        <begin position="20"/>
        <end position="321"/>
    </location>
</feature>
<protein>
    <submittedName>
        <fullName evidence="10">L,D-transpeptidase family protein</fullName>
    </submittedName>
</protein>
<evidence type="ECO:0000256" key="7">
    <source>
        <dbReference type="PROSITE-ProRule" id="PRU01373"/>
    </source>
</evidence>
<evidence type="ECO:0000256" key="5">
    <source>
        <dbReference type="ARBA" id="ARBA00022984"/>
    </source>
</evidence>
<accession>A0A7G9S926</accession>
<dbReference type="InterPro" id="IPR050979">
    <property type="entry name" value="LD-transpeptidase"/>
</dbReference>
<organism evidence="10 11">
    <name type="scientific">Sphingomonas rhizophila</name>
    <dbReference type="NCBI Taxonomy" id="2071607"/>
    <lineage>
        <taxon>Bacteria</taxon>
        <taxon>Pseudomonadati</taxon>
        <taxon>Pseudomonadota</taxon>
        <taxon>Alphaproteobacteria</taxon>
        <taxon>Sphingomonadales</taxon>
        <taxon>Sphingomonadaceae</taxon>
        <taxon>Sphingomonas</taxon>
    </lineage>
</organism>
<dbReference type="RefSeq" id="WP_187541351.1">
    <property type="nucleotide sequence ID" value="NZ_CP060717.1"/>
</dbReference>
<evidence type="ECO:0000256" key="8">
    <source>
        <dbReference type="SAM" id="SignalP"/>
    </source>
</evidence>
<dbReference type="Gene3D" id="2.40.440.10">
    <property type="entry name" value="L,D-transpeptidase catalytic domain-like"/>
    <property type="match status" value="1"/>
</dbReference>
<feature type="active site" description="Nucleophile" evidence="7">
    <location>
        <position position="137"/>
    </location>
</feature>
<dbReference type="Proteomes" id="UP000515955">
    <property type="component" value="Chromosome"/>
</dbReference>
<evidence type="ECO:0000259" key="9">
    <source>
        <dbReference type="PROSITE" id="PS52029"/>
    </source>
</evidence>
<evidence type="ECO:0000313" key="11">
    <source>
        <dbReference type="Proteomes" id="UP000515955"/>
    </source>
</evidence>
<dbReference type="GO" id="GO:0016740">
    <property type="term" value="F:transferase activity"/>
    <property type="evidence" value="ECO:0007669"/>
    <property type="project" value="UniProtKB-KW"/>
</dbReference>
<dbReference type="InterPro" id="IPR005490">
    <property type="entry name" value="LD_TPept_cat_dom"/>
</dbReference>
<gene>
    <name evidence="10" type="ORF">H9L12_08395</name>
</gene>
<comment type="pathway">
    <text evidence="1 7">Cell wall biogenesis; peptidoglycan biosynthesis.</text>
</comment>
<keyword evidence="5 7" id="KW-0573">Peptidoglycan synthesis</keyword>
<keyword evidence="6 7" id="KW-0961">Cell wall biogenesis/degradation</keyword>
<dbReference type="InterPro" id="IPR038063">
    <property type="entry name" value="Transpep_catalytic_dom"/>
</dbReference>
<dbReference type="PANTHER" id="PTHR30582">
    <property type="entry name" value="L,D-TRANSPEPTIDASE"/>
    <property type="match status" value="1"/>
</dbReference>
<reference evidence="10 11" key="1">
    <citation type="submission" date="2020-08" db="EMBL/GenBank/DDBJ databases">
        <title>Genome sequence of Sphingomonas rhizophila KACC 19189T.</title>
        <authorList>
            <person name="Hyun D.-W."/>
            <person name="Bae J.-W."/>
        </authorList>
    </citation>
    <scope>NUCLEOTIDE SEQUENCE [LARGE SCALE GENOMIC DNA]</scope>
    <source>
        <strain evidence="10 11">KACC 19189</strain>
    </source>
</reference>
<dbReference type="GO" id="GO:0008360">
    <property type="term" value="P:regulation of cell shape"/>
    <property type="evidence" value="ECO:0007669"/>
    <property type="project" value="UniProtKB-UniRule"/>
</dbReference>
<dbReference type="GO" id="GO:0018104">
    <property type="term" value="P:peptidoglycan-protein cross-linking"/>
    <property type="evidence" value="ECO:0007669"/>
    <property type="project" value="TreeGrafter"/>
</dbReference>
<evidence type="ECO:0000313" key="10">
    <source>
        <dbReference type="EMBL" id="QNN64351.1"/>
    </source>
</evidence>
<evidence type="ECO:0000256" key="2">
    <source>
        <dbReference type="ARBA" id="ARBA00005992"/>
    </source>
</evidence>
<dbReference type="NCBIfam" id="NF004785">
    <property type="entry name" value="PRK06132.1-2"/>
    <property type="match status" value="1"/>
</dbReference>
<dbReference type="PIRSF" id="PIRSF029342">
    <property type="entry name" value="UCP029342_ErfK/YbiS/YcfS/YnhG"/>
    <property type="match status" value="1"/>
</dbReference>
<dbReference type="PROSITE" id="PS52029">
    <property type="entry name" value="LD_TPASE"/>
    <property type="match status" value="1"/>
</dbReference>
<evidence type="ECO:0000256" key="6">
    <source>
        <dbReference type="ARBA" id="ARBA00023316"/>
    </source>
</evidence>
<feature type="active site" description="Proton donor/acceptor" evidence="7">
    <location>
        <position position="124"/>
    </location>
</feature>
<feature type="domain" description="L,D-TPase catalytic" evidence="9">
    <location>
        <begin position="52"/>
        <end position="161"/>
    </location>
</feature>
<dbReference type="SUPFAM" id="SSF141523">
    <property type="entry name" value="L,D-transpeptidase catalytic domain-like"/>
    <property type="match status" value="1"/>
</dbReference>
<dbReference type="UniPathway" id="UPA00219"/>
<dbReference type="GO" id="GO:0071555">
    <property type="term" value="P:cell wall organization"/>
    <property type="evidence" value="ECO:0007669"/>
    <property type="project" value="UniProtKB-UniRule"/>
</dbReference>
<dbReference type="GO" id="GO:0071972">
    <property type="term" value="F:peptidoglycan L,D-transpeptidase activity"/>
    <property type="evidence" value="ECO:0007669"/>
    <property type="project" value="TreeGrafter"/>
</dbReference>
<dbReference type="PANTHER" id="PTHR30582:SF2">
    <property type="entry name" value="L,D-TRANSPEPTIDASE YCIB-RELATED"/>
    <property type="match status" value="1"/>
</dbReference>
<comment type="similarity">
    <text evidence="2">Belongs to the YkuD family.</text>
</comment>
<dbReference type="InterPro" id="IPR016915">
    <property type="entry name" value="UCP029342"/>
</dbReference>
<name>A0A7G9S926_9SPHN</name>
<evidence type="ECO:0000256" key="1">
    <source>
        <dbReference type="ARBA" id="ARBA00004752"/>
    </source>
</evidence>
<keyword evidence="4 7" id="KW-0133">Cell shape</keyword>
<evidence type="ECO:0000256" key="4">
    <source>
        <dbReference type="ARBA" id="ARBA00022960"/>
    </source>
</evidence>
<proteinExistence type="inferred from homology"/>
<evidence type="ECO:0000256" key="3">
    <source>
        <dbReference type="ARBA" id="ARBA00022679"/>
    </source>
</evidence>
<keyword evidence="3" id="KW-0808">Transferase</keyword>
<dbReference type="KEGG" id="srhi:H9L12_08395"/>
<sequence length="321" mass="34038">MKSLTALLLAILLGASAPAPVELGGRSVLEAASSLKTGDFIWAPELAPQGPALLVVNVDTQRAVLFRNGVPIAATTLSTGRPGYDTPTGVFTILQKHVEHYSNKYDNAPMPFMQRLTWTGVALHAGHLPGYPASHGCIRLPKEFARLLYGVTKLGMTVVITQLPTALKATDEIPLAAKPIADANIASAPFRWNPGLAPTGMTSVIVSVADQRAIVLRGGTIIGSAPVRVTGPVDGAWAYLLHRSDKDGRHWLKLKFDGDSSTGMEVAPREAARFQLPDGFREAVIPVLRPGSMIVVTPAPLRFGNIGAPAVVIEDEPPTSD</sequence>
<dbReference type="AlphaFoldDB" id="A0A7G9S926"/>
<keyword evidence="11" id="KW-1185">Reference proteome</keyword>